<keyword evidence="4" id="KW-0472">Membrane</keyword>
<dbReference type="InterPro" id="IPR025997">
    <property type="entry name" value="SBP_2_dom"/>
</dbReference>
<keyword evidence="3" id="KW-0732">Signal</keyword>
<evidence type="ECO:0000313" key="7">
    <source>
        <dbReference type="Proteomes" id="UP000319671"/>
    </source>
</evidence>
<dbReference type="GO" id="GO:0030246">
    <property type="term" value="F:carbohydrate binding"/>
    <property type="evidence" value="ECO:0007669"/>
    <property type="project" value="UniProtKB-ARBA"/>
</dbReference>
<evidence type="ECO:0000256" key="1">
    <source>
        <dbReference type="ARBA" id="ARBA00004196"/>
    </source>
</evidence>
<dbReference type="GO" id="GO:0030313">
    <property type="term" value="C:cell envelope"/>
    <property type="evidence" value="ECO:0007669"/>
    <property type="project" value="UniProtKB-SubCell"/>
</dbReference>
<reference evidence="6 7" key="1">
    <citation type="submission" date="2019-06" db="EMBL/GenBank/DDBJ databases">
        <title>Sorghum-associated microbial communities from plants grown in Nebraska, USA.</title>
        <authorList>
            <person name="Schachtman D."/>
        </authorList>
    </citation>
    <scope>NUCLEOTIDE SEQUENCE [LARGE SCALE GENOMIC DNA]</scope>
    <source>
        <strain evidence="6 7">2482</strain>
    </source>
</reference>
<dbReference type="SUPFAM" id="SSF53822">
    <property type="entry name" value="Periplasmic binding protein-like I"/>
    <property type="match status" value="1"/>
</dbReference>
<keyword evidence="7" id="KW-1185">Reference proteome</keyword>
<dbReference type="RefSeq" id="WP_144567186.1">
    <property type="nucleotide sequence ID" value="NZ_VIVN01000012.1"/>
</dbReference>
<comment type="subcellular location">
    <subcellularLocation>
        <location evidence="1">Cell envelope</location>
    </subcellularLocation>
</comment>
<proteinExistence type="inferred from homology"/>
<feature type="domain" description="Periplasmic binding protein" evidence="5">
    <location>
        <begin position="49"/>
        <end position="304"/>
    </location>
</feature>
<evidence type="ECO:0000256" key="2">
    <source>
        <dbReference type="ARBA" id="ARBA00007639"/>
    </source>
</evidence>
<evidence type="ECO:0000256" key="3">
    <source>
        <dbReference type="ARBA" id="ARBA00022729"/>
    </source>
</evidence>
<dbReference type="Pfam" id="PF13407">
    <property type="entry name" value="Peripla_BP_4"/>
    <property type="match status" value="1"/>
</dbReference>
<evidence type="ECO:0000259" key="5">
    <source>
        <dbReference type="Pfam" id="PF13407"/>
    </source>
</evidence>
<sequence length="333" mass="37271">MSRLSIIVYAVGGLFFLISCSFSIFYGYKVITHDLPKEQKTVEKYNYHFVLVPEELDNEYWKLVEKGAKDAAKKYGVLLEYAGPKQANVDEHVRTIEMSAASKVDGIMTQGLNDEQFTPLIDRVVASGIPVVTVDTDAANSRRLAYIGTDNYYAGYLAGKALIADTFGRVNVAIITGSFYANHMQQRVKGFEDAVKPEKRINIIDVEESEISRVKAAEKANQILQEHPEVTAFFGTSALDGIEIAHVVKKYHKQRQIYIIGFDTLPETLDFIREGTINATVVQEPYQMGYGAVKTMIELIQGNKVSPIVHTDTRILRKSDLPLSNQHRKAADN</sequence>
<gene>
    <name evidence="6" type="ORF">FB550_112131</name>
</gene>
<dbReference type="PANTHER" id="PTHR46847:SF1">
    <property type="entry name" value="D-ALLOSE-BINDING PERIPLASMIC PROTEIN-RELATED"/>
    <property type="match status" value="1"/>
</dbReference>
<dbReference type="PROSITE" id="PS51257">
    <property type="entry name" value="PROKAR_LIPOPROTEIN"/>
    <property type="match status" value="1"/>
</dbReference>
<name>A0A561CX00_9BACI</name>
<evidence type="ECO:0000256" key="4">
    <source>
        <dbReference type="SAM" id="Phobius"/>
    </source>
</evidence>
<dbReference type="Proteomes" id="UP000319671">
    <property type="component" value="Unassembled WGS sequence"/>
</dbReference>
<organism evidence="6 7">
    <name type="scientific">Neobacillus bataviensis</name>
    <dbReference type="NCBI Taxonomy" id="220685"/>
    <lineage>
        <taxon>Bacteria</taxon>
        <taxon>Bacillati</taxon>
        <taxon>Bacillota</taxon>
        <taxon>Bacilli</taxon>
        <taxon>Bacillales</taxon>
        <taxon>Bacillaceae</taxon>
        <taxon>Neobacillus</taxon>
    </lineage>
</organism>
<accession>A0A561CX00</accession>
<comment type="caution">
    <text evidence="6">The sequence shown here is derived from an EMBL/GenBank/DDBJ whole genome shotgun (WGS) entry which is preliminary data.</text>
</comment>
<comment type="similarity">
    <text evidence="2">Belongs to the bacterial solute-binding protein 2 family.</text>
</comment>
<keyword evidence="4" id="KW-1133">Transmembrane helix</keyword>
<dbReference type="InterPro" id="IPR028082">
    <property type="entry name" value="Peripla_BP_I"/>
</dbReference>
<dbReference type="AlphaFoldDB" id="A0A561CX00"/>
<dbReference type="Gene3D" id="3.40.50.2300">
    <property type="match status" value="2"/>
</dbReference>
<dbReference type="PANTHER" id="PTHR46847">
    <property type="entry name" value="D-ALLOSE-BINDING PERIPLASMIC PROTEIN-RELATED"/>
    <property type="match status" value="1"/>
</dbReference>
<feature type="transmembrane region" description="Helical" evidence="4">
    <location>
        <begin position="6"/>
        <end position="28"/>
    </location>
</feature>
<dbReference type="CDD" id="cd06314">
    <property type="entry name" value="PBP1_tmGBP"/>
    <property type="match status" value="1"/>
</dbReference>
<protein>
    <submittedName>
        <fullName evidence="6">Monosaccharide ABC transporter substrate-binding protein (CUT2 family)</fullName>
    </submittedName>
</protein>
<dbReference type="EMBL" id="VIVN01000012">
    <property type="protein sequence ID" value="TWD95769.1"/>
    <property type="molecule type" value="Genomic_DNA"/>
</dbReference>
<keyword evidence="4" id="KW-0812">Transmembrane</keyword>
<evidence type="ECO:0000313" key="6">
    <source>
        <dbReference type="EMBL" id="TWD95769.1"/>
    </source>
</evidence>